<dbReference type="RefSeq" id="WP_147930112.1">
    <property type="nucleotide sequence ID" value="NZ_VOXD01000009.1"/>
</dbReference>
<evidence type="ECO:0000256" key="4">
    <source>
        <dbReference type="ARBA" id="ARBA00023235"/>
    </source>
</evidence>
<dbReference type="Pfam" id="PF00254">
    <property type="entry name" value="FKBP_C"/>
    <property type="match status" value="1"/>
</dbReference>
<dbReference type="PANTHER" id="PTHR43811:SF19">
    <property type="entry name" value="39 KDA FK506-BINDING NUCLEAR PROTEIN"/>
    <property type="match status" value="1"/>
</dbReference>
<sequence>MKKRSKKLAAQTKARGGERTEFAREIRRQYIAGELEPARTNAGLGFVIHEQGEGKPAKRNKIAEVHYIGLLAKDGSLFDDSFRGGRPIKFRLGQGEVIGGWDIGIGLLSEGDQATLFIPPELGYGSEGVEGIPSRSELIFYVELVSIS</sequence>
<evidence type="ECO:0000313" key="9">
    <source>
        <dbReference type="Proteomes" id="UP000321907"/>
    </source>
</evidence>
<dbReference type="PROSITE" id="PS50059">
    <property type="entry name" value="FKBP_PPIASE"/>
    <property type="match status" value="1"/>
</dbReference>
<dbReference type="PANTHER" id="PTHR43811">
    <property type="entry name" value="FKBP-TYPE PEPTIDYL-PROLYL CIS-TRANS ISOMERASE FKPA"/>
    <property type="match status" value="1"/>
</dbReference>
<dbReference type="InterPro" id="IPR046357">
    <property type="entry name" value="PPIase_dom_sf"/>
</dbReference>
<evidence type="ECO:0000256" key="1">
    <source>
        <dbReference type="ARBA" id="ARBA00000971"/>
    </source>
</evidence>
<comment type="similarity">
    <text evidence="2 6">Belongs to the FKBP-type PPIase family.</text>
</comment>
<dbReference type="SUPFAM" id="SSF54534">
    <property type="entry name" value="FKBP-like"/>
    <property type="match status" value="1"/>
</dbReference>
<keyword evidence="4 5" id="KW-0413">Isomerase</keyword>
<dbReference type="AlphaFoldDB" id="A0A5C7FYB3"/>
<accession>A0A5C7FYB3</accession>
<comment type="caution">
    <text evidence="8">The sequence shown here is derived from an EMBL/GenBank/DDBJ whole genome shotgun (WGS) entry which is preliminary data.</text>
</comment>
<evidence type="ECO:0000259" key="7">
    <source>
        <dbReference type="PROSITE" id="PS50059"/>
    </source>
</evidence>
<dbReference type="InterPro" id="IPR001179">
    <property type="entry name" value="PPIase_FKBP_dom"/>
</dbReference>
<name>A0A5C7FYB3_9BACT</name>
<reference evidence="8 9" key="1">
    <citation type="submission" date="2019-08" db="EMBL/GenBank/DDBJ databases">
        <title>Lewinella sp. strain SSH13 Genome sequencing and assembly.</title>
        <authorList>
            <person name="Kim I."/>
        </authorList>
    </citation>
    <scope>NUCLEOTIDE SEQUENCE [LARGE SCALE GENOMIC DNA]</scope>
    <source>
        <strain evidence="8 9">SSH13</strain>
    </source>
</reference>
<dbReference type="OrthoDB" id="9814548at2"/>
<dbReference type="GO" id="GO:0003755">
    <property type="term" value="F:peptidyl-prolyl cis-trans isomerase activity"/>
    <property type="evidence" value="ECO:0007669"/>
    <property type="project" value="UniProtKB-UniRule"/>
</dbReference>
<keyword evidence="3 5" id="KW-0697">Rotamase</keyword>
<dbReference type="EMBL" id="VOXD01000009">
    <property type="protein sequence ID" value="TXF90073.1"/>
    <property type="molecule type" value="Genomic_DNA"/>
</dbReference>
<proteinExistence type="inferred from homology"/>
<evidence type="ECO:0000256" key="3">
    <source>
        <dbReference type="ARBA" id="ARBA00023110"/>
    </source>
</evidence>
<evidence type="ECO:0000313" key="8">
    <source>
        <dbReference type="EMBL" id="TXF90073.1"/>
    </source>
</evidence>
<dbReference type="EC" id="5.2.1.8" evidence="6"/>
<dbReference type="Proteomes" id="UP000321907">
    <property type="component" value="Unassembled WGS sequence"/>
</dbReference>
<evidence type="ECO:0000256" key="6">
    <source>
        <dbReference type="RuleBase" id="RU003915"/>
    </source>
</evidence>
<protein>
    <recommendedName>
        <fullName evidence="6">Peptidyl-prolyl cis-trans isomerase</fullName>
        <ecNumber evidence="6">5.2.1.8</ecNumber>
    </recommendedName>
</protein>
<comment type="catalytic activity">
    <reaction evidence="1 5 6">
        <text>[protein]-peptidylproline (omega=180) = [protein]-peptidylproline (omega=0)</text>
        <dbReference type="Rhea" id="RHEA:16237"/>
        <dbReference type="Rhea" id="RHEA-COMP:10747"/>
        <dbReference type="Rhea" id="RHEA-COMP:10748"/>
        <dbReference type="ChEBI" id="CHEBI:83833"/>
        <dbReference type="ChEBI" id="CHEBI:83834"/>
        <dbReference type="EC" id="5.2.1.8"/>
    </reaction>
</comment>
<dbReference type="FunFam" id="3.10.50.40:FF:000006">
    <property type="entry name" value="Peptidyl-prolyl cis-trans isomerase"/>
    <property type="match status" value="1"/>
</dbReference>
<evidence type="ECO:0000256" key="2">
    <source>
        <dbReference type="ARBA" id="ARBA00006577"/>
    </source>
</evidence>
<dbReference type="Gene3D" id="3.10.50.40">
    <property type="match status" value="1"/>
</dbReference>
<evidence type="ECO:0000256" key="5">
    <source>
        <dbReference type="PROSITE-ProRule" id="PRU00277"/>
    </source>
</evidence>
<organism evidence="8 9">
    <name type="scientific">Neolewinella aurantiaca</name>
    <dbReference type="NCBI Taxonomy" id="2602767"/>
    <lineage>
        <taxon>Bacteria</taxon>
        <taxon>Pseudomonadati</taxon>
        <taxon>Bacteroidota</taxon>
        <taxon>Saprospiria</taxon>
        <taxon>Saprospirales</taxon>
        <taxon>Lewinellaceae</taxon>
        <taxon>Neolewinella</taxon>
    </lineage>
</organism>
<keyword evidence="9" id="KW-1185">Reference proteome</keyword>
<feature type="domain" description="PPIase FKBP-type" evidence="7">
    <location>
        <begin position="60"/>
        <end position="148"/>
    </location>
</feature>
<gene>
    <name evidence="8" type="ORF">FUA23_07480</name>
</gene>